<evidence type="ECO:0000313" key="3">
    <source>
        <dbReference type="Proteomes" id="UP000006813"/>
    </source>
</evidence>
<evidence type="ECO:0000313" key="2">
    <source>
        <dbReference type="EMBL" id="EHB09130.1"/>
    </source>
</evidence>
<dbReference type="InParanoid" id="G5BIL9"/>
<gene>
    <name evidence="2" type="ORF">GW7_08280</name>
</gene>
<protein>
    <submittedName>
        <fullName evidence="2">Whey acidic protein</fullName>
    </submittedName>
</protein>
<accession>G5BIL9</accession>
<proteinExistence type="predicted"/>
<evidence type="ECO:0000256" key="1">
    <source>
        <dbReference type="SAM" id="SignalP"/>
    </source>
</evidence>
<reference evidence="2 3" key="1">
    <citation type="journal article" date="2011" name="Nature">
        <title>Genome sequencing reveals insights into physiology and longevity of the naked mole rat.</title>
        <authorList>
            <person name="Kim E.B."/>
            <person name="Fang X."/>
            <person name="Fushan A.A."/>
            <person name="Huang Z."/>
            <person name="Lobanov A.V."/>
            <person name="Han L."/>
            <person name="Marino S.M."/>
            <person name="Sun X."/>
            <person name="Turanov A.A."/>
            <person name="Yang P."/>
            <person name="Yim S.H."/>
            <person name="Zhao X."/>
            <person name="Kasaikina M.V."/>
            <person name="Stoletzki N."/>
            <person name="Peng C."/>
            <person name="Polak P."/>
            <person name="Xiong Z."/>
            <person name="Kiezun A."/>
            <person name="Zhu Y."/>
            <person name="Chen Y."/>
            <person name="Kryukov G.V."/>
            <person name="Zhang Q."/>
            <person name="Peshkin L."/>
            <person name="Yang L."/>
            <person name="Bronson R.T."/>
            <person name="Buffenstein R."/>
            <person name="Wang B."/>
            <person name="Han C."/>
            <person name="Li Q."/>
            <person name="Chen L."/>
            <person name="Zhao W."/>
            <person name="Sunyaev S.R."/>
            <person name="Park T.J."/>
            <person name="Zhang G."/>
            <person name="Wang J."/>
            <person name="Gladyshev V.N."/>
        </authorList>
    </citation>
    <scope>NUCLEOTIDE SEQUENCE [LARGE SCALE GENOMIC DNA]</scope>
</reference>
<keyword evidence="1" id="KW-0732">Signal</keyword>
<name>G5BIL9_HETGA</name>
<dbReference type="STRING" id="10181.G5BIL9"/>
<sequence length="70" mass="7318">MRCLISFALGLLALEAALALDLASVSSAEAMCPKVSSSEEMTCKEAQACITSQDCFGNACGRSCRTPNLQ</sequence>
<dbReference type="Proteomes" id="UP000006813">
    <property type="component" value="Unassembled WGS sequence"/>
</dbReference>
<organism evidence="2 3">
    <name type="scientific">Heterocephalus glaber</name>
    <name type="common">Naked mole rat</name>
    <dbReference type="NCBI Taxonomy" id="10181"/>
    <lineage>
        <taxon>Eukaryota</taxon>
        <taxon>Metazoa</taxon>
        <taxon>Chordata</taxon>
        <taxon>Craniata</taxon>
        <taxon>Vertebrata</taxon>
        <taxon>Euteleostomi</taxon>
        <taxon>Mammalia</taxon>
        <taxon>Eutheria</taxon>
        <taxon>Euarchontoglires</taxon>
        <taxon>Glires</taxon>
        <taxon>Rodentia</taxon>
        <taxon>Hystricomorpha</taxon>
        <taxon>Bathyergidae</taxon>
        <taxon>Heterocephalus</taxon>
    </lineage>
</organism>
<feature type="chain" id="PRO_5003474370" evidence="1">
    <location>
        <begin position="20"/>
        <end position="70"/>
    </location>
</feature>
<dbReference type="AlphaFoldDB" id="G5BIL9"/>
<feature type="signal peptide" evidence="1">
    <location>
        <begin position="1"/>
        <end position="19"/>
    </location>
</feature>
<dbReference type="FunCoup" id="G5BIL9">
    <property type="interactions" value="33"/>
</dbReference>
<dbReference type="EMBL" id="JH170442">
    <property type="protein sequence ID" value="EHB09130.1"/>
    <property type="molecule type" value="Genomic_DNA"/>
</dbReference>